<accession>A0A5N6QT82</accession>
<dbReference type="InterPro" id="IPR050115">
    <property type="entry name" value="Proteasome_alpha"/>
</dbReference>
<feature type="compositionally biased region" description="Basic and acidic residues" evidence="2">
    <location>
        <begin position="282"/>
        <end position="305"/>
    </location>
</feature>
<reference evidence="3 4" key="1">
    <citation type="submission" date="2019-06" db="EMBL/GenBank/DDBJ databases">
        <title>A chromosomal-level reference genome of Carpinus fangiana (Coryloideae, Betulaceae).</title>
        <authorList>
            <person name="Yang X."/>
            <person name="Wang Z."/>
            <person name="Zhang L."/>
            <person name="Hao G."/>
            <person name="Liu J."/>
            <person name="Yang Y."/>
        </authorList>
    </citation>
    <scope>NUCLEOTIDE SEQUENCE [LARGE SCALE GENOMIC DNA]</scope>
    <source>
        <strain evidence="3">Cfa_2016G</strain>
        <tissue evidence="3">Leaf</tissue>
    </source>
</reference>
<dbReference type="SUPFAM" id="SSF56235">
    <property type="entry name" value="N-terminal nucleophile aminohydrolases (Ntn hydrolases)"/>
    <property type="match status" value="1"/>
</dbReference>
<keyword evidence="1" id="KW-0647">Proteasome</keyword>
<dbReference type="EMBL" id="CM017322">
    <property type="protein sequence ID" value="KAE8010371.1"/>
    <property type="molecule type" value="Genomic_DNA"/>
</dbReference>
<keyword evidence="4" id="KW-1185">Reference proteome</keyword>
<organism evidence="3 4">
    <name type="scientific">Carpinus fangiana</name>
    <dbReference type="NCBI Taxonomy" id="176857"/>
    <lineage>
        <taxon>Eukaryota</taxon>
        <taxon>Viridiplantae</taxon>
        <taxon>Streptophyta</taxon>
        <taxon>Embryophyta</taxon>
        <taxon>Tracheophyta</taxon>
        <taxon>Spermatophyta</taxon>
        <taxon>Magnoliopsida</taxon>
        <taxon>eudicotyledons</taxon>
        <taxon>Gunneridae</taxon>
        <taxon>Pentapetalae</taxon>
        <taxon>rosids</taxon>
        <taxon>fabids</taxon>
        <taxon>Fagales</taxon>
        <taxon>Betulaceae</taxon>
        <taxon>Carpinus</taxon>
    </lineage>
</organism>
<name>A0A5N6QT82_9ROSI</name>
<evidence type="ECO:0000256" key="2">
    <source>
        <dbReference type="SAM" id="MobiDB-lite"/>
    </source>
</evidence>
<evidence type="ECO:0000256" key="1">
    <source>
        <dbReference type="ARBA" id="ARBA00022942"/>
    </source>
</evidence>
<evidence type="ECO:0008006" key="5">
    <source>
        <dbReference type="Google" id="ProtNLM"/>
    </source>
</evidence>
<feature type="region of interest" description="Disordered" evidence="2">
    <location>
        <begin position="277"/>
        <end position="317"/>
    </location>
</feature>
<evidence type="ECO:0000313" key="4">
    <source>
        <dbReference type="Proteomes" id="UP000327013"/>
    </source>
</evidence>
<protein>
    <recommendedName>
        <fullName evidence="5">Proteasome alpha-type subunits domain-containing protein</fullName>
    </recommendedName>
</protein>
<dbReference type="InterPro" id="IPR029055">
    <property type="entry name" value="Ntn_hydrolases_N"/>
</dbReference>
<proteinExistence type="predicted"/>
<dbReference type="AlphaFoldDB" id="A0A5N6QT82"/>
<dbReference type="Proteomes" id="UP000327013">
    <property type="component" value="Chromosome 2"/>
</dbReference>
<dbReference type="PANTHER" id="PTHR11599">
    <property type="entry name" value="PROTEASOME SUBUNIT ALPHA/BETA"/>
    <property type="match status" value="1"/>
</dbReference>
<dbReference type="Pfam" id="PF00227">
    <property type="entry name" value="Proteasome"/>
    <property type="match status" value="1"/>
</dbReference>
<gene>
    <name evidence="3" type="ORF">FH972_006745</name>
</gene>
<dbReference type="GO" id="GO:0051603">
    <property type="term" value="P:proteolysis involved in protein catabolic process"/>
    <property type="evidence" value="ECO:0007669"/>
    <property type="project" value="InterPro"/>
</dbReference>
<sequence length="488" mass="55422">MARAKVTFDNLELANTPLCLDKSRRYSETKLLEFGFRRDKSMFSSAWKAYPKLSSDWSERKNVFQSCVETVLQSNPIVAVFGKNVIVVAFEKKSIEDPGLTNLERTPAMLAFAGEEEDSFLLAWRVQVEIEEHQRIRGFPTPMSPEYVALKVANAKKLTCKFHRVPYALFTLIVGFDPYTWQPGLFATDPGGRVGKFGAYAIGRDLDLMNKFLRNNYQEEISVEVAVALAAAALLKVGEIKKKNIEVALITEPNKRWQLEQAMIDAICAKVKTIKAASKGPTHHEQKNAEKAAEERQKAEKAAAKKERRKAKKAAAQAARNALSDKLLIDVTVPDKKDIPEEPQVDEIEIWEKKSYRKLDRRWRYMHKKRVKKAAAESAKKKAPPDKPMVHVAVADQMALSEETQVDEIEMWEEKEAAKKKAPQDEPLDDVAVADDQVLALPEAQVDEIEIKEERATCEAFPFGKFVIMERELFVEMIEERAREIERG</sequence>
<dbReference type="InterPro" id="IPR001353">
    <property type="entry name" value="Proteasome_sua/b"/>
</dbReference>
<dbReference type="GO" id="GO:0005839">
    <property type="term" value="C:proteasome core complex"/>
    <property type="evidence" value="ECO:0007669"/>
    <property type="project" value="InterPro"/>
</dbReference>
<evidence type="ECO:0000313" key="3">
    <source>
        <dbReference type="EMBL" id="KAE8010371.1"/>
    </source>
</evidence>
<dbReference type="Gene3D" id="3.60.20.10">
    <property type="entry name" value="Glutamine Phosphoribosylpyrophosphate, subunit 1, domain 1"/>
    <property type="match status" value="1"/>
</dbReference>